<sequence length="54" mass="5786">MDKTAAKRIASRGNDPAFAERAKRAAARNAGKDMNPPAGQSSSSQEPKKDEDKK</sequence>
<protein>
    <submittedName>
        <fullName evidence="3">Uncharacterized protein</fullName>
    </submittedName>
</protein>
<dbReference type="AlphaFoldDB" id="A0A6P8BF84"/>
<gene>
    <name evidence="3" type="ORF">PgNI_00450</name>
</gene>
<feature type="region of interest" description="Disordered" evidence="1">
    <location>
        <begin position="1"/>
        <end position="54"/>
    </location>
</feature>
<accession>A0A6P8BF84</accession>
<dbReference type="KEGG" id="pgri:PgNI_00450"/>
<name>A0A6P8BF84_PYRGI</name>
<dbReference type="RefSeq" id="XP_030985797.1">
    <property type="nucleotide sequence ID" value="XM_031120530.1"/>
</dbReference>
<evidence type="ECO:0000256" key="1">
    <source>
        <dbReference type="SAM" id="MobiDB-lite"/>
    </source>
</evidence>
<keyword evidence="2" id="KW-1185">Reference proteome</keyword>
<organism evidence="2 3">
    <name type="scientific">Pyricularia grisea</name>
    <name type="common">Crabgrass-specific blast fungus</name>
    <name type="synonym">Magnaporthe grisea</name>
    <dbReference type="NCBI Taxonomy" id="148305"/>
    <lineage>
        <taxon>Eukaryota</taxon>
        <taxon>Fungi</taxon>
        <taxon>Dikarya</taxon>
        <taxon>Ascomycota</taxon>
        <taxon>Pezizomycotina</taxon>
        <taxon>Sordariomycetes</taxon>
        <taxon>Sordariomycetidae</taxon>
        <taxon>Magnaporthales</taxon>
        <taxon>Pyriculariaceae</taxon>
        <taxon>Pyricularia</taxon>
    </lineage>
</organism>
<proteinExistence type="predicted"/>
<reference evidence="3" key="3">
    <citation type="submission" date="2025-08" db="UniProtKB">
        <authorList>
            <consortium name="RefSeq"/>
        </authorList>
    </citation>
    <scope>IDENTIFICATION</scope>
    <source>
        <strain evidence="3">NI907</strain>
    </source>
</reference>
<evidence type="ECO:0000313" key="2">
    <source>
        <dbReference type="Proteomes" id="UP000515153"/>
    </source>
</evidence>
<evidence type="ECO:0000313" key="3">
    <source>
        <dbReference type="RefSeq" id="XP_030985797.1"/>
    </source>
</evidence>
<reference evidence="3" key="1">
    <citation type="journal article" date="2019" name="Mol. Biol. Evol.">
        <title>Blast fungal genomes show frequent chromosomal changes, gene gains and losses, and effector gene turnover.</title>
        <authorList>
            <person name="Gomez Luciano L.B."/>
            <person name="Jason Tsai I."/>
            <person name="Chuma I."/>
            <person name="Tosa Y."/>
            <person name="Chen Y.H."/>
            <person name="Li J.Y."/>
            <person name="Li M.Y."/>
            <person name="Jade Lu M.Y."/>
            <person name="Nakayashiki H."/>
            <person name="Li W.H."/>
        </authorList>
    </citation>
    <scope>NUCLEOTIDE SEQUENCE</scope>
    <source>
        <strain evidence="3">NI907</strain>
    </source>
</reference>
<dbReference type="GeneID" id="41955444"/>
<reference evidence="3" key="2">
    <citation type="submission" date="2019-10" db="EMBL/GenBank/DDBJ databases">
        <authorList>
            <consortium name="NCBI Genome Project"/>
        </authorList>
    </citation>
    <scope>NUCLEOTIDE SEQUENCE</scope>
    <source>
        <strain evidence="3">NI907</strain>
    </source>
</reference>
<dbReference type="Proteomes" id="UP000515153">
    <property type="component" value="Unplaced"/>
</dbReference>